<evidence type="ECO:0000256" key="1">
    <source>
        <dbReference type="SAM" id="Phobius"/>
    </source>
</evidence>
<keyword evidence="1" id="KW-0812">Transmembrane</keyword>
<organism evidence="2 3">
    <name type="scientific">Dendrobium chrysotoxum</name>
    <name type="common">Orchid</name>
    <dbReference type="NCBI Taxonomy" id="161865"/>
    <lineage>
        <taxon>Eukaryota</taxon>
        <taxon>Viridiplantae</taxon>
        <taxon>Streptophyta</taxon>
        <taxon>Embryophyta</taxon>
        <taxon>Tracheophyta</taxon>
        <taxon>Spermatophyta</taxon>
        <taxon>Magnoliopsida</taxon>
        <taxon>Liliopsida</taxon>
        <taxon>Asparagales</taxon>
        <taxon>Orchidaceae</taxon>
        <taxon>Epidendroideae</taxon>
        <taxon>Malaxideae</taxon>
        <taxon>Dendrobiinae</taxon>
        <taxon>Dendrobium</taxon>
    </lineage>
</organism>
<evidence type="ECO:0000313" key="2">
    <source>
        <dbReference type="EMBL" id="KAH0457050.1"/>
    </source>
</evidence>
<accession>A0AAV7G5B2</accession>
<dbReference type="EMBL" id="JAGFBR010000013">
    <property type="protein sequence ID" value="KAH0457050.1"/>
    <property type="molecule type" value="Genomic_DNA"/>
</dbReference>
<protein>
    <submittedName>
        <fullName evidence="2">Uncharacterized protein</fullName>
    </submittedName>
</protein>
<reference evidence="2 3" key="1">
    <citation type="journal article" date="2021" name="Hortic Res">
        <title>Chromosome-scale assembly of the Dendrobium chrysotoxum genome enhances the understanding of orchid evolution.</title>
        <authorList>
            <person name="Zhang Y."/>
            <person name="Zhang G.Q."/>
            <person name="Zhang D."/>
            <person name="Liu X.D."/>
            <person name="Xu X.Y."/>
            <person name="Sun W.H."/>
            <person name="Yu X."/>
            <person name="Zhu X."/>
            <person name="Wang Z.W."/>
            <person name="Zhao X."/>
            <person name="Zhong W.Y."/>
            <person name="Chen H."/>
            <person name="Yin W.L."/>
            <person name="Huang T."/>
            <person name="Niu S.C."/>
            <person name="Liu Z.J."/>
        </authorList>
    </citation>
    <scope>NUCLEOTIDE SEQUENCE [LARGE SCALE GENOMIC DNA]</scope>
    <source>
        <strain evidence="2">Lindl</strain>
    </source>
</reference>
<name>A0AAV7G5B2_DENCH</name>
<comment type="caution">
    <text evidence="2">The sequence shown here is derived from an EMBL/GenBank/DDBJ whole genome shotgun (WGS) entry which is preliminary data.</text>
</comment>
<keyword evidence="1" id="KW-0472">Membrane</keyword>
<feature type="transmembrane region" description="Helical" evidence="1">
    <location>
        <begin position="179"/>
        <end position="202"/>
    </location>
</feature>
<keyword evidence="1" id="KW-1133">Transmembrane helix</keyword>
<gene>
    <name evidence="2" type="ORF">IEQ34_014957</name>
</gene>
<feature type="transmembrane region" description="Helical" evidence="1">
    <location>
        <begin position="45"/>
        <end position="70"/>
    </location>
</feature>
<dbReference type="AlphaFoldDB" id="A0AAV7G5B2"/>
<dbReference type="Proteomes" id="UP000775213">
    <property type="component" value="Unassembled WGS sequence"/>
</dbReference>
<keyword evidence="3" id="KW-1185">Reference proteome</keyword>
<feature type="transmembrane region" description="Helical" evidence="1">
    <location>
        <begin position="102"/>
        <end position="121"/>
    </location>
</feature>
<proteinExistence type="predicted"/>
<evidence type="ECO:0000313" key="3">
    <source>
        <dbReference type="Proteomes" id="UP000775213"/>
    </source>
</evidence>
<sequence>MYQRPGRMCSSVERANWNKMRFTYSSTELSKSGTGSKNAFRLDAVFIYTYTAFVFLLLVLEAAITADIFLNRNWEEDFPPDPTGRLHELKDFVRANFELCKLISMLVVVAQALSIFLAMVLRTLGPDHIYYYDSDDDSVPARLPLLRNETQNTSYVANTGLFLKNHPWIVRIHDKLNEYLIFGLFFPYWAWPIPSHIGWLLGVPHAEFRFLLLVSMQLSISQLGFGFPAVGHSSSLLANS</sequence>